<evidence type="ECO:0000259" key="2">
    <source>
        <dbReference type="Pfam" id="PF13240"/>
    </source>
</evidence>
<gene>
    <name evidence="3" type="ORF">SE17_29220</name>
</gene>
<sequence>MVERICPACQHGNPLNDRYCGKCGAPLERQLPARRDAAPMVVAGRQLPVTWQQFGKTVALSAAALVAEAGLTWLRHRMENTPPTSTALARPTAAAPATADTSAITKSPVGSVVTIVSQRVIEVWEGADGKKQISERHFWRRTEE</sequence>
<protein>
    <recommendedName>
        <fullName evidence="2">Zinc-ribbon domain-containing protein</fullName>
    </recommendedName>
</protein>
<comment type="caution">
    <text evidence="3">The sequence shown here is derived from an EMBL/GenBank/DDBJ whole genome shotgun (WGS) entry which is preliminary data.</text>
</comment>
<dbReference type="InterPro" id="IPR026870">
    <property type="entry name" value="Zinc_ribbon_dom"/>
</dbReference>
<accession>A0A0P9CX44</accession>
<feature type="region of interest" description="Disordered" evidence="1">
    <location>
        <begin position="82"/>
        <end position="101"/>
    </location>
</feature>
<evidence type="ECO:0000313" key="3">
    <source>
        <dbReference type="EMBL" id="KPV50046.1"/>
    </source>
</evidence>
<dbReference type="Proteomes" id="UP000050509">
    <property type="component" value="Unassembled WGS sequence"/>
</dbReference>
<reference evidence="3 4" key="1">
    <citation type="submission" date="2015-09" db="EMBL/GenBank/DDBJ databases">
        <title>Draft genome sequence of Kouleothrix aurantiaca JCM 19913.</title>
        <authorList>
            <person name="Hemp J."/>
        </authorList>
    </citation>
    <scope>NUCLEOTIDE SEQUENCE [LARGE SCALE GENOMIC DNA]</scope>
    <source>
        <strain evidence="3 4">COM-B</strain>
    </source>
</reference>
<feature type="domain" description="Zinc-ribbon" evidence="2">
    <location>
        <begin position="6"/>
        <end position="27"/>
    </location>
</feature>
<name>A0A0P9CX44_9CHLR</name>
<evidence type="ECO:0000256" key="1">
    <source>
        <dbReference type="SAM" id="MobiDB-lite"/>
    </source>
</evidence>
<dbReference type="EMBL" id="LJCR01001611">
    <property type="protein sequence ID" value="KPV50046.1"/>
    <property type="molecule type" value="Genomic_DNA"/>
</dbReference>
<evidence type="ECO:0000313" key="4">
    <source>
        <dbReference type="Proteomes" id="UP000050509"/>
    </source>
</evidence>
<organism evidence="3 4">
    <name type="scientific">Kouleothrix aurantiaca</name>
    <dbReference type="NCBI Taxonomy" id="186479"/>
    <lineage>
        <taxon>Bacteria</taxon>
        <taxon>Bacillati</taxon>
        <taxon>Chloroflexota</taxon>
        <taxon>Chloroflexia</taxon>
        <taxon>Chloroflexales</taxon>
        <taxon>Roseiflexineae</taxon>
        <taxon>Roseiflexaceae</taxon>
        <taxon>Kouleothrix</taxon>
    </lineage>
</organism>
<dbReference type="AlphaFoldDB" id="A0A0P9CX44"/>
<dbReference type="Pfam" id="PF13240">
    <property type="entry name" value="Zn_Ribbon_1"/>
    <property type="match status" value="1"/>
</dbReference>
<keyword evidence="4" id="KW-1185">Reference proteome</keyword>
<proteinExistence type="predicted"/>